<gene>
    <name evidence="1" type="ORF">OHAE_1237</name>
</gene>
<organism evidence="1 2">
    <name type="scientific">Ochrobactrum soli</name>
    <dbReference type="NCBI Taxonomy" id="2448455"/>
    <lineage>
        <taxon>Bacteria</taxon>
        <taxon>Pseudomonadati</taxon>
        <taxon>Pseudomonadota</taxon>
        <taxon>Alphaproteobacteria</taxon>
        <taxon>Hyphomicrobiales</taxon>
        <taxon>Brucellaceae</taxon>
        <taxon>Brucella/Ochrobactrum group</taxon>
        <taxon>Ochrobactrum</taxon>
    </lineage>
</organism>
<evidence type="ECO:0000313" key="1">
    <source>
        <dbReference type="EMBL" id="SPL65370.1"/>
    </source>
</evidence>
<accession>A0A2P9HNG7</accession>
<dbReference type="Proteomes" id="UP000246073">
    <property type="component" value="Unassembled WGS sequence"/>
</dbReference>
<dbReference type="EMBL" id="OOFM01000005">
    <property type="protein sequence ID" value="SPL65370.1"/>
    <property type="molecule type" value="Genomic_DNA"/>
</dbReference>
<dbReference type="AlphaFoldDB" id="A0A2P9HNG7"/>
<reference evidence="2" key="1">
    <citation type="submission" date="2017-12" db="EMBL/GenBank/DDBJ databases">
        <authorList>
            <person name="Diaz M."/>
        </authorList>
    </citation>
    <scope>NUCLEOTIDE SEQUENCE [LARGE SCALE GENOMIC DNA]</scope>
    <source>
        <strain evidence="2">FI11154</strain>
    </source>
</reference>
<sequence length="63" mass="7175">MKAPVAYTYVILNERRRSTARWSLAIQFPNGILERLTTYKSRYRAVSAAKTLAVGSCRIEVRA</sequence>
<protein>
    <submittedName>
        <fullName evidence="1">Uncharacterized protein</fullName>
    </submittedName>
</protein>
<name>A0A2P9HNG7_9HYPH</name>
<proteinExistence type="predicted"/>
<evidence type="ECO:0000313" key="2">
    <source>
        <dbReference type="Proteomes" id="UP000246073"/>
    </source>
</evidence>
<dbReference type="RefSeq" id="WP_109369021.1">
    <property type="nucleotide sequence ID" value="NZ_OOFM01000005.1"/>
</dbReference>